<sequence>MEGDATPTPKAKKRVSLAMKPEIIPNTKTQSSTSTAKRISGSAEAPAKKSKSTDSATADPTATTSKAKKAKGKQAKGKKKNKAKKPTGPKDIPLHVPDDTPQESLFASKRKKQKKKAKKEKEETLDPAALASDIDPAQLQVDYVDNRRGPRPGEIANKLRRKELYKSQKHQKEKDKKARRRQRDMLEKQYGDAVPKPKPKTIESMRVSDGTEIAADDEEVLGDERSDEFASYFLGKTSKVLVTLSTNRPFQRTLKFVEELINIIPSATYRKRNGFPLKTIVEQASARGYTALIVVNQNMRRAESLVMSHLPSGPTAHFKLSSVVWPKDIHGTAKDTGHFPEVLTTNFNTRLGKQVSRMFQSLFPQHPEFTGRSVVTFHCQRDFIFFRRHRYIFRDTKRVGLQEIGPQFTLKLQSLQRGTFDTKYGDYEFVAKADMYVDRKKMYL</sequence>
<dbReference type="OMA" id="EWEHRPD"/>
<protein>
    <submittedName>
        <fullName evidence="3">Ribosome production factor 1</fullName>
    </submittedName>
</protein>
<dbReference type="GO" id="GO:0005730">
    <property type="term" value="C:nucleolus"/>
    <property type="evidence" value="ECO:0007669"/>
    <property type="project" value="TreeGrafter"/>
</dbReference>
<dbReference type="OrthoDB" id="264354at2759"/>
<organism evidence="4">
    <name type="scientific">Salpingoeca rosetta (strain ATCC 50818 / BSB-021)</name>
    <dbReference type="NCBI Taxonomy" id="946362"/>
    <lineage>
        <taxon>Eukaryota</taxon>
        <taxon>Choanoflagellata</taxon>
        <taxon>Craspedida</taxon>
        <taxon>Salpingoecidae</taxon>
        <taxon>Salpingoeca</taxon>
    </lineage>
</organism>
<feature type="compositionally biased region" description="Low complexity" evidence="1">
    <location>
        <begin position="53"/>
        <end position="65"/>
    </location>
</feature>
<gene>
    <name evidence="3" type="ORF">PTSG_06764</name>
</gene>
<proteinExistence type="predicted"/>
<dbReference type="AlphaFoldDB" id="F2UEQ9"/>
<feature type="region of interest" description="Disordered" evidence="1">
    <location>
        <begin position="1"/>
        <end position="202"/>
    </location>
</feature>
<dbReference type="FunCoup" id="F2UEQ9">
    <property type="interactions" value="822"/>
</dbReference>
<dbReference type="GO" id="GO:0000470">
    <property type="term" value="P:maturation of LSU-rRNA"/>
    <property type="evidence" value="ECO:0007669"/>
    <property type="project" value="TreeGrafter"/>
</dbReference>
<dbReference type="PANTHER" id="PTHR22734">
    <property type="entry name" value="U3 SMALL NUCLEOLAR RIBONUCLEOPROTEIN PROTEIN IMP4"/>
    <property type="match status" value="1"/>
</dbReference>
<dbReference type="RefSeq" id="XP_004992162.1">
    <property type="nucleotide sequence ID" value="XM_004992105.1"/>
</dbReference>
<feature type="compositionally biased region" description="Basic residues" evidence="1">
    <location>
        <begin position="108"/>
        <end position="118"/>
    </location>
</feature>
<dbReference type="KEGG" id="sre:PTSG_06764"/>
<dbReference type="GO" id="GO:0042134">
    <property type="term" value="F:rRNA primary transcript binding"/>
    <property type="evidence" value="ECO:0007669"/>
    <property type="project" value="InterPro"/>
</dbReference>
<dbReference type="Proteomes" id="UP000007799">
    <property type="component" value="Unassembled WGS sequence"/>
</dbReference>
<evidence type="ECO:0000259" key="2">
    <source>
        <dbReference type="PROSITE" id="PS50833"/>
    </source>
</evidence>
<reference evidence="3" key="1">
    <citation type="submission" date="2009-08" db="EMBL/GenBank/DDBJ databases">
        <title>Annotation of Salpingoeca rosetta.</title>
        <authorList>
            <consortium name="The Broad Institute Genome Sequencing Platform"/>
            <person name="Russ C."/>
            <person name="Cuomo C."/>
            <person name="Burger G."/>
            <person name="Gray M.W."/>
            <person name="Holland P.W.H."/>
            <person name="King N."/>
            <person name="Lang F.B.F."/>
            <person name="Roger A.J."/>
            <person name="Ruiz-Trillo I."/>
            <person name="Young S.K."/>
            <person name="Zeng Q."/>
            <person name="Gargeya S."/>
            <person name="Alvarado L."/>
            <person name="Berlin A."/>
            <person name="Chapman S.B."/>
            <person name="Chen Z."/>
            <person name="Freedman E."/>
            <person name="Gellesch M."/>
            <person name="Goldberg J."/>
            <person name="Griggs A."/>
            <person name="Gujja S."/>
            <person name="Heilman E."/>
            <person name="Heiman D."/>
            <person name="Howarth C."/>
            <person name="Mehta T."/>
            <person name="Neiman D."/>
            <person name="Pearson M."/>
            <person name="Roberts A."/>
            <person name="Saif S."/>
            <person name="Shea T."/>
            <person name="Shenoy N."/>
            <person name="Sisk P."/>
            <person name="Stolte C."/>
            <person name="Sykes S."/>
            <person name="White J."/>
            <person name="Yandava C."/>
            <person name="Haas B."/>
            <person name="Nusbaum C."/>
            <person name="Birren B."/>
        </authorList>
    </citation>
    <scope>NUCLEOTIDE SEQUENCE [LARGE SCALE GENOMIC DNA]</scope>
    <source>
        <strain evidence="3">ATCC 50818</strain>
    </source>
</reference>
<evidence type="ECO:0000313" key="3">
    <source>
        <dbReference type="EMBL" id="EGD75109.1"/>
    </source>
</evidence>
<dbReference type="Pfam" id="PF04427">
    <property type="entry name" value="Brix"/>
    <property type="match status" value="1"/>
</dbReference>
<dbReference type="GeneID" id="16072721"/>
<dbReference type="PROSITE" id="PS50833">
    <property type="entry name" value="BRIX"/>
    <property type="match status" value="1"/>
</dbReference>
<evidence type="ECO:0000313" key="4">
    <source>
        <dbReference type="Proteomes" id="UP000007799"/>
    </source>
</evidence>
<feature type="compositionally biased region" description="Basic residues" evidence="1">
    <location>
        <begin position="66"/>
        <end position="87"/>
    </location>
</feature>
<keyword evidence="4" id="KW-1185">Reference proteome</keyword>
<dbReference type="eggNOG" id="KOG2780">
    <property type="taxonomic scope" value="Eukaryota"/>
</dbReference>
<dbReference type="Gene3D" id="3.40.50.10480">
    <property type="entry name" value="Probable brix-domain ribosomal biogenesis protein"/>
    <property type="match status" value="1"/>
</dbReference>
<accession>F2UEQ9</accession>
<dbReference type="STRING" id="946362.F2UEQ9"/>
<evidence type="ECO:0000256" key="1">
    <source>
        <dbReference type="SAM" id="MobiDB-lite"/>
    </source>
</evidence>
<feature type="domain" description="Brix" evidence="2">
    <location>
        <begin position="239"/>
        <end position="421"/>
    </location>
</feature>
<dbReference type="SMART" id="SM00879">
    <property type="entry name" value="Brix"/>
    <property type="match status" value="1"/>
</dbReference>
<dbReference type="InterPro" id="IPR044281">
    <property type="entry name" value="IMP4/RPF1"/>
</dbReference>
<dbReference type="SUPFAM" id="SSF52954">
    <property type="entry name" value="Class II aaRS ABD-related"/>
    <property type="match status" value="1"/>
</dbReference>
<feature type="compositionally biased region" description="Basic and acidic residues" evidence="1">
    <location>
        <begin position="162"/>
        <end position="176"/>
    </location>
</feature>
<dbReference type="InterPro" id="IPR007109">
    <property type="entry name" value="Brix"/>
</dbReference>
<dbReference type="PANTHER" id="PTHR22734:SF3">
    <property type="entry name" value="RIBOSOME PRODUCTION FACTOR 1"/>
    <property type="match status" value="1"/>
</dbReference>
<dbReference type="GO" id="GO:0030687">
    <property type="term" value="C:preribosome, large subunit precursor"/>
    <property type="evidence" value="ECO:0007669"/>
    <property type="project" value="TreeGrafter"/>
</dbReference>
<feature type="compositionally biased region" description="Polar residues" evidence="1">
    <location>
        <begin position="26"/>
        <end position="37"/>
    </location>
</feature>
<dbReference type="InParanoid" id="F2UEQ9"/>
<dbReference type="EMBL" id="GL832971">
    <property type="protein sequence ID" value="EGD75109.1"/>
    <property type="molecule type" value="Genomic_DNA"/>
</dbReference>
<dbReference type="GO" id="GO:0000460">
    <property type="term" value="P:maturation of 5.8S rRNA"/>
    <property type="evidence" value="ECO:0007669"/>
    <property type="project" value="TreeGrafter"/>
</dbReference>
<name>F2UEQ9_SALR5</name>